<protein>
    <submittedName>
        <fullName evidence="2">Uncharacterized protein</fullName>
    </submittedName>
</protein>
<evidence type="ECO:0000256" key="1">
    <source>
        <dbReference type="SAM" id="MobiDB-lite"/>
    </source>
</evidence>
<name>A0ABW1MJU3_9ACTN</name>
<keyword evidence="3" id="KW-1185">Reference proteome</keyword>
<gene>
    <name evidence="2" type="ORF">ACFP4F_16085</name>
</gene>
<feature type="region of interest" description="Disordered" evidence="1">
    <location>
        <begin position="25"/>
        <end position="44"/>
    </location>
</feature>
<dbReference type="Proteomes" id="UP001596139">
    <property type="component" value="Unassembled WGS sequence"/>
</dbReference>
<organism evidence="2 3">
    <name type="scientific">Streptomyces ochraceiscleroticus</name>
    <dbReference type="NCBI Taxonomy" id="47761"/>
    <lineage>
        <taxon>Bacteria</taxon>
        <taxon>Bacillati</taxon>
        <taxon>Actinomycetota</taxon>
        <taxon>Actinomycetes</taxon>
        <taxon>Kitasatosporales</taxon>
        <taxon>Streptomycetaceae</taxon>
        <taxon>Streptomyces</taxon>
    </lineage>
</organism>
<dbReference type="RefSeq" id="WP_281179319.1">
    <property type="nucleotide sequence ID" value="NZ_JBHSPX010000004.1"/>
</dbReference>
<dbReference type="EMBL" id="JBHSPX010000004">
    <property type="protein sequence ID" value="MFC6064059.1"/>
    <property type="molecule type" value="Genomic_DNA"/>
</dbReference>
<comment type="caution">
    <text evidence="2">The sequence shown here is derived from an EMBL/GenBank/DDBJ whole genome shotgun (WGS) entry which is preliminary data.</text>
</comment>
<evidence type="ECO:0000313" key="2">
    <source>
        <dbReference type="EMBL" id="MFC6064059.1"/>
    </source>
</evidence>
<sequence length="44" mass="4822">MTTHTDRTTVAVPADLLQLVGKPLGTSDWRAMNPPRHNSPQPTI</sequence>
<evidence type="ECO:0000313" key="3">
    <source>
        <dbReference type="Proteomes" id="UP001596139"/>
    </source>
</evidence>
<proteinExistence type="predicted"/>
<accession>A0ABW1MJU3</accession>
<reference evidence="3" key="1">
    <citation type="journal article" date="2019" name="Int. J. Syst. Evol. Microbiol.">
        <title>The Global Catalogue of Microorganisms (GCM) 10K type strain sequencing project: providing services to taxonomists for standard genome sequencing and annotation.</title>
        <authorList>
            <consortium name="The Broad Institute Genomics Platform"/>
            <consortium name="The Broad Institute Genome Sequencing Center for Infectious Disease"/>
            <person name="Wu L."/>
            <person name="Ma J."/>
        </authorList>
    </citation>
    <scope>NUCLEOTIDE SEQUENCE [LARGE SCALE GENOMIC DNA]</scope>
    <source>
        <strain evidence="3">CGMCC 1.15180</strain>
    </source>
</reference>